<dbReference type="InterPro" id="IPR023173">
    <property type="entry name" value="NADPH_Cyt_P450_Rdtase_alpha"/>
</dbReference>
<keyword evidence="1" id="KW-0285">Flavoprotein</keyword>
<dbReference type="PRINTS" id="PR00369">
    <property type="entry name" value="FLAVODOXIN"/>
</dbReference>
<gene>
    <name evidence="6" type="ORF">DFH08DRAFT_813009</name>
</gene>
<feature type="region of interest" description="Disordered" evidence="3">
    <location>
        <begin position="334"/>
        <end position="359"/>
    </location>
</feature>
<dbReference type="Pfam" id="PF00175">
    <property type="entry name" value="NAD_binding_1"/>
    <property type="match status" value="1"/>
</dbReference>
<dbReference type="GO" id="GO:0050660">
    <property type="term" value="F:flavin adenine dinucleotide binding"/>
    <property type="evidence" value="ECO:0007669"/>
    <property type="project" value="TreeGrafter"/>
</dbReference>
<dbReference type="Gene3D" id="3.40.50.360">
    <property type="match status" value="1"/>
</dbReference>
<protein>
    <recommendedName>
        <fullName evidence="2">NADPH--hemoprotein reductase</fullName>
        <ecNumber evidence="2">1.6.2.4</ecNumber>
    </recommendedName>
</protein>
<evidence type="ECO:0000256" key="1">
    <source>
        <dbReference type="ARBA" id="ARBA00022630"/>
    </source>
</evidence>
<dbReference type="Pfam" id="PF00258">
    <property type="entry name" value="Flavodoxin_1"/>
    <property type="match status" value="1"/>
</dbReference>
<dbReference type="InterPro" id="IPR017927">
    <property type="entry name" value="FAD-bd_FR_type"/>
</dbReference>
<dbReference type="InterPro" id="IPR008254">
    <property type="entry name" value="Flavodoxin/NO_synth"/>
</dbReference>
<dbReference type="PROSITE" id="PS51384">
    <property type="entry name" value="FAD_FR"/>
    <property type="match status" value="1"/>
</dbReference>
<dbReference type="InterPro" id="IPR029039">
    <property type="entry name" value="Flavoprotein-like_sf"/>
</dbReference>
<sequence length="755" mass="81810">MWDTPSTIDCAVSGGKKFPGKVFGDTLHCLRFLEGELEKARLNAQALTSDSDQSRLLREVEEKVRAQAPQPAVGTKSLPRLCAVHASNNGTCEGMAGDVAAKAQRLGFTEVQVITLADWPLADPKTTAEVAAGSNFFMICVAMYNGEPPDAALSFSEMLDMEMKSGYSSRFAGINFRVFGAGNTQWGPTFQAFQKKVDANLAALGGNRIFEKGTSDANADQDGDFTQWITRLWATTAANFGVDINRQVQDSGNMLTNAPEYHADSVKVSFVQRPPSGAELFLSQPPIPGFVKATLRANIELVEEDTPLPRGMRLLTFDVPEGFIYREGDHMEVFPEHSDPQATEGVSAAPRPSAADPRATWSPQRYFSIAGQAARMTEIRDNDGAVVGRGSRLGRQGLAAPTATDGGSTRQTLLGRPCRVRGLNAVNPVIVERLLVALSFVADAVFTVKEIGPGVNPTLLAAFLLDRGQITLRELLLYYADLAGPLQRSSLLVLCSFLPADEKFKSLRETLSTAGAASDKTTANSNYSLSFAPLSPVGTQLPALCVGVEDLQVADHQGLCSGFLSRAEGGHVVWVRSRSAQEPFHLPTDPQIPVITVAAGTGISPFLGFLEHRRAQEIKVQENGGQAPFRLFYGISYHDMPHLRRLVQTYVEPGTVLVEAAYSEEDSPRQFAQHILIRDVLKIWSDISSNGRVYVCGSTARVGEGVRQSLMTIAEQVGGVADPAAWLAGLKKEGRLITSLRLAKFYESCVQNMWI</sequence>
<accession>A0AAD6ZTA9</accession>
<feature type="domain" description="FAD-binding FR-type" evidence="5">
    <location>
        <begin position="288"/>
        <end position="587"/>
    </location>
</feature>
<dbReference type="InterPro" id="IPR001094">
    <property type="entry name" value="Flavdoxin-like"/>
</dbReference>
<dbReference type="SUPFAM" id="SSF52218">
    <property type="entry name" value="Flavoproteins"/>
    <property type="match status" value="1"/>
</dbReference>
<evidence type="ECO:0000313" key="6">
    <source>
        <dbReference type="EMBL" id="KAJ7337689.1"/>
    </source>
</evidence>
<dbReference type="SUPFAM" id="SSF63380">
    <property type="entry name" value="Riboflavin synthase domain-like"/>
    <property type="match status" value="1"/>
</dbReference>
<dbReference type="InterPro" id="IPR001433">
    <property type="entry name" value="OxRdtase_FAD/NAD-bd"/>
</dbReference>
<dbReference type="Gene3D" id="1.20.990.10">
    <property type="entry name" value="NADPH-cytochrome p450 Reductase, Chain A, domain 3"/>
    <property type="match status" value="1"/>
</dbReference>
<dbReference type="EMBL" id="JARIHO010000029">
    <property type="protein sequence ID" value="KAJ7337689.1"/>
    <property type="molecule type" value="Genomic_DNA"/>
</dbReference>
<feature type="compositionally biased region" description="Low complexity" evidence="3">
    <location>
        <begin position="347"/>
        <end position="359"/>
    </location>
</feature>
<dbReference type="SUPFAM" id="SSF52343">
    <property type="entry name" value="Ferredoxin reductase-like, C-terminal NADP-linked domain"/>
    <property type="match status" value="1"/>
</dbReference>
<dbReference type="GO" id="GO:0003958">
    <property type="term" value="F:NADPH-hemoprotein reductase activity"/>
    <property type="evidence" value="ECO:0007669"/>
    <property type="project" value="UniProtKB-EC"/>
</dbReference>
<dbReference type="Proteomes" id="UP001218218">
    <property type="component" value="Unassembled WGS sequence"/>
</dbReference>
<feature type="domain" description="Flavodoxin-like" evidence="4">
    <location>
        <begin position="81"/>
        <end position="233"/>
    </location>
</feature>
<evidence type="ECO:0000256" key="2">
    <source>
        <dbReference type="ARBA" id="ARBA00023797"/>
    </source>
</evidence>
<name>A0AAD6ZTA9_9AGAR</name>
<dbReference type="GO" id="GO:0005829">
    <property type="term" value="C:cytosol"/>
    <property type="evidence" value="ECO:0007669"/>
    <property type="project" value="TreeGrafter"/>
</dbReference>
<dbReference type="Gene3D" id="3.40.50.80">
    <property type="entry name" value="Nucleotide-binding domain of ferredoxin-NADP reductase (FNR) module"/>
    <property type="match status" value="1"/>
</dbReference>
<dbReference type="InterPro" id="IPR039261">
    <property type="entry name" value="FNR_nucleotide-bd"/>
</dbReference>
<proteinExistence type="predicted"/>
<keyword evidence="7" id="KW-1185">Reference proteome</keyword>
<evidence type="ECO:0000313" key="7">
    <source>
        <dbReference type="Proteomes" id="UP001218218"/>
    </source>
</evidence>
<dbReference type="GO" id="GO:0010181">
    <property type="term" value="F:FMN binding"/>
    <property type="evidence" value="ECO:0007669"/>
    <property type="project" value="InterPro"/>
</dbReference>
<comment type="caution">
    <text evidence="6">The sequence shown here is derived from an EMBL/GenBank/DDBJ whole genome shotgun (WGS) entry which is preliminary data.</text>
</comment>
<dbReference type="PANTHER" id="PTHR19384">
    <property type="entry name" value="NITRIC OXIDE SYNTHASE-RELATED"/>
    <property type="match status" value="1"/>
</dbReference>
<dbReference type="PROSITE" id="PS50902">
    <property type="entry name" value="FLAVODOXIN_LIKE"/>
    <property type="match status" value="1"/>
</dbReference>
<organism evidence="6 7">
    <name type="scientific">Mycena albidolilacea</name>
    <dbReference type="NCBI Taxonomy" id="1033008"/>
    <lineage>
        <taxon>Eukaryota</taxon>
        <taxon>Fungi</taxon>
        <taxon>Dikarya</taxon>
        <taxon>Basidiomycota</taxon>
        <taxon>Agaricomycotina</taxon>
        <taxon>Agaricomycetes</taxon>
        <taxon>Agaricomycetidae</taxon>
        <taxon>Agaricales</taxon>
        <taxon>Marasmiineae</taxon>
        <taxon>Mycenaceae</taxon>
        <taxon>Mycena</taxon>
    </lineage>
</organism>
<dbReference type="EC" id="1.6.2.4" evidence="2"/>
<dbReference type="AlphaFoldDB" id="A0AAD6ZTA9"/>
<evidence type="ECO:0000259" key="5">
    <source>
        <dbReference type="PROSITE" id="PS51384"/>
    </source>
</evidence>
<dbReference type="InterPro" id="IPR017938">
    <property type="entry name" value="Riboflavin_synthase-like_b-brl"/>
</dbReference>
<reference evidence="6" key="1">
    <citation type="submission" date="2023-03" db="EMBL/GenBank/DDBJ databases">
        <title>Massive genome expansion in bonnet fungi (Mycena s.s.) driven by repeated elements and novel gene families across ecological guilds.</title>
        <authorList>
            <consortium name="Lawrence Berkeley National Laboratory"/>
            <person name="Harder C.B."/>
            <person name="Miyauchi S."/>
            <person name="Viragh M."/>
            <person name="Kuo A."/>
            <person name="Thoen E."/>
            <person name="Andreopoulos B."/>
            <person name="Lu D."/>
            <person name="Skrede I."/>
            <person name="Drula E."/>
            <person name="Henrissat B."/>
            <person name="Morin E."/>
            <person name="Kohler A."/>
            <person name="Barry K."/>
            <person name="LaButti K."/>
            <person name="Morin E."/>
            <person name="Salamov A."/>
            <person name="Lipzen A."/>
            <person name="Mereny Z."/>
            <person name="Hegedus B."/>
            <person name="Baldrian P."/>
            <person name="Stursova M."/>
            <person name="Weitz H."/>
            <person name="Taylor A."/>
            <person name="Grigoriev I.V."/>
            <person name="Nagy L.G."/>
            <person name="Martin F."/>
            <person name="Kauserud H."/>
        </authorList>
    </citation>
    <scope>NUCLEOTIDE SEQUENCE</scope>
    <source>
        <strain evidence="6">CBHHK002</strain>
    </source>
</reference>
<dbReference type="PANTHER" id="PTHR19384:SF17">
    <property type="entry name" value="NADPH--CYTOCHROME P450 REDUCTASE"/>
    <property type="match status" value="1"/>
</dbReference>
<evidence type="ECO:0000256" key="3">
    <source>
        <dbReference type="SAM" id="MobiDB-lite"/>
    </source>
</evidence>
<evidence type="ECO:0000259" key="4">
    <source>
        <dbReference type="PROSITE" id="PS50902"/>
    </source>
</evidence>